<name>A0ABP8BJS7_9ACTN</name>
<dbReference type="Proteomes" id="UP001501251">
    <property type="component" value="Unassembled WGS sequence"/>
</dbReference>
<feature type="domain" description="AB hydrolase-1" evidence="2">
    <location>
        <begin position="24"/>
        <end position="107"/>
    </location>
</feature>
<accession>A0ABP8BJS7</accession>
<feature type="compositionally biased region" description="Basic residues" evidence="1">
    <location>
        <begin position="198"/>
        <end position="213"/>
    </location>
</feature>
<sequence length="213" mass="22924">MTRCTVERVTETVSLAYDVDGSGPLLVAIHGMTEDRHLWDLVPLAERFRTLRVDLRGHGESPHATPYDPLTMAGDVHALLGALGLEQPPLVVGHSQGGMVATAYTSRQLRGAGGDHHRYRVLQRHRVRPAASAGPPGPHLDIEGVPGPSTAPGSTRPIRPGERPGVGGFTAQKSSATSSVLAAPRTRGRIDDHDRRQTARRRRGRVHRGGPLK</sequence>
<dbReference type="InterPro" id="IPR050266">
    <property type="entry name" value="AB_hydrolase_sf"/>
</dbReference>
<feature type="compositionally biased region" description="Basic and acidic residues" evidence="1">
    <location>
        <begin position="188"/>
        <end position="197"/>
    </location>
</feature>
<evidence type="ECO:0000256" key="1">
    <source>
        <dbReference type="SAM" id="MobiDB-lite"/>
    </source>
</evidence>
<dbReference type="PANTHER" id="PTHR43798:SF33">
    <property type="entry name" value="HYDROLASE, PUTATIVE (AFU_ORTHOLOGUE AFUA_2G14860)-RELATED"/>
    <property type="match status" value="1"/>
</dbReference>
<dbReference type="InterPro" id="IPR029058">
    <property type="entry name" value="AB_hydrolase_fold"/>
</dbReference>
<evidence type="ECO:0000313" key="3">
    <source>
        <dbReference type="EMBL" id="GAA4208517.1"/>
    </source>
</evidence>
<dbReference type="Gene3D" id="3.40.50.1820">
    <property type="entry name" value="alpha/beta hydrolase"/>
    <property type="match status" value="1"/>
</dbReference>
<proteinExistence type="predicted"/>
<keyword evidence="4" id="KW-1185">Reference proteome</keyword>
<reference evidence="4" key="1">
    <citation type="journal article" date="2019" name="Int. J. Syst. Evol. Microbiol.">
        <title>The Global Catalogue of Microorganisms (GCM) 10K type strain sequencing project: providing services to taxonomists for standard genome sequencing and annotation.</title>
        <authorList>
            <consortium name="The Broad Institute Genomics Platform"/>
            <consortium name="The Broad Institute Genome Sequencing Center for Infectious Disease"/>
            <person name="Wu L."/>
            <person name="Ma J."/>
        </authorList>
    </citation>
    <scope>NUCLEOTIDE SEQUENCE [LARGE SCALE GENOMIC DNA]</scope>
    <source>
        <strain evidence="4">JCM 17388</strain>
    </source>
</reference>
<comment type="caution">
    <text evidence="3">The sequence shown here is derived from an EMBL/GenBank/DDBJ whole genome shotgun (WGS) entry which is preliminary data.</text>
</comment>
<gene>
    <name evidence="3" type="ORF">GCM10022252_73740</name>
</gene>
<dbReference type="EMBL" id="BAABAQ010000019">
    <property type="protein sequence ID" value="GAA4208517.1"/>
    <property type="molecule type" value="Genomic_DNA"/>
</dbReference>
<feature type="compositionally biased region" description="Polar residues" evidence="1">
    <location>
        <begin position="171"/>
        <end position="180"/>
    </location>
</feature>
<dbReference type="Pfam" id="PF00561">
    <property type="entry name" value="Abhydrolase_1"/>
    <property type="match status" value="1"/>
</dbReference>
<dbReference type="InterPro" id="IPR000073">
    <property type="entry name" value="AB_hydrolase_1"/>
</dbReference>
<evidence type="ECO:0000313" key="4">
    <source>
        <dbReference type="Proteomes" id="UP001501251"/>
    </source>
</evidence>
<feature type="region of interest" description="Disordered" evidence="1">
    <location>
        <begin position="128"/>
        <end position="213"/>
    </location>
</feature>
<evidence type="ECO:0000259" key="2">
    <source>
        <dbReference type="Pfam" id="PF00561"/>
    </source>
</evidence>
<dbReference type="SUPFAM" id="SSF53474">
    <property type="entry name" value="alpha/beta-Hydrolases"/>
    <property type="match status" value="1"/>
</dbReference>
<organism evidence="3 4">
    <name type="scientific">Streptosporangium oxazolinicum</name>
    <dbReference type="NCBI Taxonomy" id="909287"/>
    <lineage>
        <taxon>Bacteria</taxon>
        <taxon>Bacillati</taxon>
        <taxon>Actinomycetota</taxon>
        <taxon>Actinomycetes</taxon>
        <taxon>Streptosporangiales</taxon>
        <taxon>Streptosporangiaceae</taxon>
        <taxon>Streptosporangium</taxon>
    </lineage>
</organism>
<protein>
    <recommendedName>
        <fullName evidence="2">AB hydrolase-1 domain-containing protein</fullName>
    </recommendedName>
</protein>
<dbReference type="PANTHER" id="PTHR43798">
    <property type="entry name" value="MONOACYLGLYCEROL LIPASE"/>
    <property type="match status" value="1"/>
</dbReference>